<dbReference type="Proteomes" id="UP000215127">
    <property type="component" value="Chromosome 12"/>
</dbReference>
<keyword evidence="8" id="KW-0010">Activator</keyword>
<evidence type="ECO:0000256" key="3">
    <source>
        <dbReference type="ARBA" id="ARBA00019612"/>
    </source>
</evidence>
<comment type="subunit">
    <text evidence="8">Component of the Mediator complex.</text>
</comment>
<evidence type="ECO:0000256" key="7">
    <source>
        <dbReference type="ARBA" id="ARBA00032012"/>
    </source>
</evidence>
<dbReference type="GO" id="GO:0006357">
    <property type="term" value="P:regulation of transcription by RNA polymerase II"/>
    <property type="evidence" value="ECO:0007669"/>
    <property type="project" value="InterPro"/>
</dbReference>
<dbReference type="EMBL" id="LT853703">
    <property type="protein sequence ID" value="SMQ55721.1"/>
    <property type="molecule type" value="Genomic_DNA"/>
</dbReference>
<dbReference type="GO" id="GO:0070847">
    <property type="term" value="C:core mediator complex"/>
    <property type="evidence" value="ECO:0007669"/>
    <property type="project" value="TreeGrafter"/>
</dbReference>
<dbReference type="GO" id="GO:0006369">
    <property type="term" value="P:termination of RNA polymerase II transcription"/>
    <property type="evidence" value="ECO:0007669"/>
    <property type="project" value="TreeGrafter"/>
</dbReference>
<dbReference type="GO" id="GO:0016592">
    <property type="term" value="C:mediator complex"/>
    <property type="evidence" value="ECO:0007669"/>
    <property type="project" value="InterPro"/>
</dbReference>
<evidence type="ECO:0000256" key="1">
    <source>
        <dbReference type="ARBA" id="ARBA00004123"/>
    </source>
</evidence>
<dbReference type="PANTHER" id="PTHR13321">
    <property type="entry name" value="MEDIATOR OF RNA POLYMERASE II TRANSCRIPTION, SUBUNIT 18"/>
    <property type="match status" value="1"/>
</dbReference>
<evidence type="ECO:0000256" key="8">
    <source>
        <dbReference type="RuleBase" id="RU364150"/>
    </source>
</evidence>
<reference evidence="10 11" key="1">
    <citation type="submission" date="2016-06" db="EMBL/GenBank/DDBJ databases">
        <authorList>
            <person name="Kjaerup R.B."/>
            <person name="Dalgaard T.S."/>
            <person name="Juul-Madsen H.R."/>
        </authorList>
    </citation>
    <scope>NUCLEOTIDE SEQUENCE [LARGE SCALE GENOMIC DNA]</scope>
</reference>
<keyword evidence="5 8" id="KW-0804">Transcription</keyword>
<dbReference type="Pfam" id="PF09637">
    <property type="entry name" value="Med18"/>
    <property type="match status" value="1"/>
</dbReference>
<accession>A0A1X7S8I0</accession>
<evidence type="ECO:0000313" key="11">
    <source>
        <dbReference type="Proteomes" id="UP000215127"/>
    </source>
</evidence>
<evidence type="ECO:0000256" key="9">
    <source>
        <dbReference type="SAM" id="MobiDB-lite"/>
    </source>
</evidence>
<evidence type="ECO:0000256" key="6">
    <source>
        <dbReference type="ARBA" id="ARBA00023242"/>
    </source>
</evidence>
<sequence length="347" mass="38848">MHELVSFSQLPALREAQVLNILAGVTGTQPVDICEQRLIFAQVKVPEVAISKKQAQTKQQPQQSKRPSYEQLVRFLNLSQNITVSTTSQESKLTTWHLRTEQTPSASTTATRPGQTAAPYIVREVALTPATPQILLRLTTPSLYAYKYQYILLGHRFVHGNIVIRVYRLYYAPAPASKANAGGEEAVEAPPPRREELKPVDESGSWIVDATVRVEEGAGAEVLERGKKELERFRQGMEGCVDLKAGDRLSLDVRREGDRGSDRKLQIVQTGKVLLAQQCSDLGLRTRARRTWASPRMTFLPSLREVSHETFGDKIATVDNCWKIIWMSDIETWLQLHAGRSSTCTTP</sequence>
<keyword evidence="4 8" id="KW-0805">Transcription regulation</keyword>
<evidence type="ECO:0000313" key="10">
    <source>
        <dbReference type="EMBL" id="SMQ55721.1"/>
    </source>
</evidence>
<dbReference type="AlphaFoldDB" id="A0A1X7S8I0"/>
<comment type="similarity">
    <text evidence="2 8">Belongs to the Mediator complex subunit 18 family.</text>
</comment>
<proteinExistence type="inferred from homology"/>
<dbReference type="GO" id="GO:0003712">
    <property type="term" value="F:transcription coregulator activity"/>
    <property type="evidence" value="ECO:0007669"/>
    <property type="project" value="InterPro"/>
</dbReference>
<dbReference type="STRING" id="1276538.A0A1X7S8I0"/>
<dbReference type="Gene3D" id="2.40.320.10">
    <property type="entry name" value="Hypothetical Protein Pfu-838710-001"/>
    <property type="match status" value="1"/>
</dbReference>
<gene>
    <name evidence="8" type="primary">MED18</name>
    <name evidence="10" type="ORF">ZT3D7_G10876</name>
</gene>
<dbReference type="InterPro" id="IPR019095">
    <property type="entry name" value="Mediator_Med18"/>
</dbReference>
<feature type="compositionally biased region" description="Basic and acidic residues" evidence="9">
    <location>
        <begin position="191"/>
        <end position="200"/>
    </location>
</feature>
<name>A0A1X7S8I0_ZYMT9</name>
<comment type="function">
    <text evidence="8">Component of the Mediator complex, a coactivator involved in the regulated transcription of nearly all RNA polymerase II-dependent genes. Mediator functions as a bridge to convey information from gene-specific regulatory proteins to the basal RNA polymerase II transcription machinery. Mediator is recruited to promoters by direct interactions with regulatory proteins and serves as a scaffold for the assembly of a functional preinitiation complex with RNA polymerase II and the general transcription factors.</text>
</comment>
<protein>
    <recommendedName>
        <fullName evidence="3 8">Mediator of RNA polymerase II transcription subunit 18</fullName>
    </recommendedName>
    <alternativeName>
        <fullName evidence="7 8">Mediator complex subunit 18</fullName>
    </alternativeName>
</protein>
<dbReference type="PANTHER" id="PTHR13321:SF2">
    <property type="entry name" value="MEDIATOR OF RNA POLYMERASE II TRANSCRIPTION SUBUNIT 18"/>
    <property type="match status" value="1"/>
</dbReference>
<keyword evidence="6 8" id="KW-0539">Nucleus</keyword>
<feature type="region of interest" description="Disordered" evidence="9">
    <location>
        <begin position="180"/>
        <end position="200"/>
    </location>
</feature>
<evidence type="ECO:0000256" key="5">
    <source>
        <dbReference type="ARBA" id="ARBA00023163"/>
    </source>
</evidence>
<keyword evidence="11" id="KW-1185">Reference proteome</keyword>
<comment type="subcellular location">
    <subcellularLocation>
        <location evidence="1 8">Nucleus</location>
    </subcellularLocation>
</comment>
<organism evidence="10 11">
    <name type="scientific">Zymoseptoria tritici (strain ST99CH_3D7)</name>
    <dbReference type="NCBI Taxonomy" id="1276538"/>
    <lineage>
        <taxon>Eukaryota</taxon>
        <taxon>Fungi</taxon>
        <taxon>Dikarya</taxon>
        <taxon>Ascomycota</taxon>
        <taxon>Pezizomycotina</taxon>
        <taxon>Dothideomycetes</taxon>
        <taxon>Dothideomycetidae</taxon>
        <taxon>Mycosphaerellales</taxon>
        <taxon>Mycosphaerellaceae</taxon>
        <taxon>Zymoseptoria</taxon>
    </lineage>
</organism>
<evidence type="ECO:0000256" key="4">
    <source>
        <dbReference type="ARBA" id="ARBA00023015"/>
    </source>
</evidence>
<evidence type="ECO:0000256" key="2">
    <source>
        <dbReference type="ARBA" id="ARBA00009814"/>
    </source>
</evidence>